<accession>A0ABN7X8H8</accession>
<reference evidence="1 2" key="1">
    <citation type="submission" date="2021-06" db="EMBL/GenBank/DDBJ databases">
        <authorList>
            <person name="Kallberg Y."/>
            <person name="Tangrot J."/>
            <person name="Rosling A."/>
        </authorList>
    </citation>
    <scope>NUCLEOTIDE SEQUENCE [LARGE SCALE GENOMIC DNA]</scope>
    <source>
        <strain evidence="1 2">120-4 pot B 10/14</strain>
    </source>
</reference>
<gene>
    <name evidence="1" type="ORF">GMARGA_LOCUS39801</name>
</gene>
<feature type="non-terminal residue" evidence="1">
    <location>
        <position position="1"/>
    </location>
</feature>
<evidence type="ECO:0000313" key="1">
    <source>
        <dbReference type="EMBL" id="CAG8849612.1"/>
    </source>
</evidence>
<organism evidence="1 2">
    <name type="scientific">Gigaspora margarita</name>
    <dbReference type="NCBI Taxonomy" id="4874"/>
    <lineage>
        <taxon>Eukaryota</taxon>
        <taxon>Fungi</taxon>
        <taxon>Fungi incertae sedis</taxon>
        <taxon>Mucoromycota</taxon>
        <taxon>Glomeromycotina</taxon>
        <taxon>Glomeromycetes</taxon>
        <taxon>Diversisporales</taxon>
        <taxon>Gigasporaceae</taxon>
        <taxon>Gigaspora</taxon>
    </lineage>
</organism>
<dbReference type="Proteomes" id="UP000789901">
    <property type="component" value="Unassembled WGS sequence"/>
</dbReference>
<protein>
    <submittedName>
        <fullName evidence="1">35083_t:CDS:1</fullName>
    </submittedName>
</protein>
<sequence>SNYTLGHDFKNKLAKSLNENRLIANIISCNPGNYDVDRIASFNHQIVLIQYKNVEKSIGSPKFQKIKSAFGRFGKEVLGIIVYNSEKLKNPLTKQANSW</sequence>
<proteinExistence type="predicted"/>
<dbReference type="EMBL" id="CAJVQB010097128">
    <property type="protein sequence ID" value="CAG8849612.1"/>
    <property type="molecule type" value="Genomic_DNA"/>
</dbReference>
<name>A0ABN7X8H8_GIGMA</name>
<keyword evidence="2" id="KW-1185">Reference proteome</keyword>
<evidence type="ECO:0000313" key="2">
    <source>
        <dbReference type="Proteomes" id="UP000789901"/>
    </source>
</evidence>
<comment type="caution">
    <text evidence="1">The sequence shown here is derived from an EMBL/GenBank/DDBJ whole genome shotgun (WGS) entry which is preliminary data.</text>
</comment>